<comment type="caution">
    <text evidence="2">The sequence shown here is derived from an EMBL/GenBank/DDBJ whole genome shotgun (WGS) entry which is preliminary data.</text>
</comment>
<feature type="compositionally biased region" description="Polar residues" evidence="1">
    <location>
        <begin position="293"/>
        <end position="302"/>
    </location>
</feature>
<feature type="compositionally biased region" description="Polar residues" evidence="1">
    <location>
        <begin position="390"/>
        <end position="405"/>
    </location>
</feature>
<feature type="region of interest" description="Disordered" evidence="1">
    <location>
        <begin position="14"/>
        <end position="38"/>
    </location>
</feature>
<dbReference type="Proteomes" id="UP000237438">
    <property type="component" value="Unassembled WGS sequence"/>
</dbReference>
<sequence length="703" mass="76558">MSSVGRSDVSGNLNYSFNHHSAQPHIDHPGGNQAFPHTVEHNTSSIIGANLSSNENLECPANSTTSFTNPSANPSANVENLLLQKEVDQLRAVLSQTSVKATQLVLGNQWRDLQFSNLDEASMSSVCQIVLKNANSSVLEKAFQDEALFESSICDFMCQKKPVIIRVLQSVTWDQLSSFVPESTLDKALAQRVKYVPARDLINWLASADRLGYKPDDILDDDELVIPNNTSQDYKTTQGQKSVDKNQTVNNQIKPSLERVKDTLSGATQVDTTNTTQQAQNSNSTELQGQEIARNSQMLPSDQSREQYMKIVANRRSNQAENNRPVLIENAPIVAIPHPSNISDGSNAWLPGRTAQCPTFQPSESSREPDGTSNYSSNLKSQYVFPSPYSPQTFGNNPASSRRPSALNISHTTEHISQPSPQFGQSTQMNPLITSHITQKTSSLRSPTVVNSPPLNPPSAGVSLLQSEVSVVDEMLKKQVASIPAGVSQDQRLATINNLVNLASTQKHKLGISHGIYVDKQQIINFTREAILSDPCLQARPAVMYGLSNNYSRANPSSTGSNRASPALENGSPLSNCVVTDRNPNSLQLAANTRNLPQAYTTPYPNCESHQTFKRPRSESNVINPRPAGPNQSFNNRPSNLNTTSGVNSNSYFMNAQYQSVQVEPQPITSGPIIQNTDSVNLVANHSPVSISATSELGGSKDI</sequence>
<accession>A0A2S4PZT0</accession>
<gene>
    <name evidence="2" type="ORF">EPUL_000999</name>
</gene>
<organism evidence="2 3">
    <name type="scientific">Erysiphe pulchra</name>
    <dbReference type="NCBI Taxonomy" id="225359"/>
    <lineage>
        <taxon>Eukaryota</taxon>
        <taxon>Fungi</taxon>
        <taxon>Dikarya</taxon>
        <taxon>Ascomycota</taxon>
        <taxon>Pezizomycotina</taxon>
        <taxon>Leotiomycetes</taxon>
        <taxon>Erysiphales</taxon>
        <taxon>Erysiphaceae</taxon>
        <taxon>Erysiphe</taxon>
    </lineage>
</organism>
<dbReference type="OrthoDB" id="37886at2759"/>
<evidence type="ECO:0000313" key="2">
    <source>
        <dbReference type="EMBL" id="POS87541.1"/>
    </source>
</evidence>
<feature type="compositionally biased region" description="Polar residues" evidence="1">
    <location>
        <begin position="371"/>
        <end position="381"/>
    </location>
</feature>
<feature type="compositionally biased region" description="Low complexity" evidence="1">
    <location>
        <begin position="268"/>
        <end position="285"/>
    </location>
</feature>
<protein>
    <submittedName>
        <fullName evidence="2">Uncharacterized protein</fullName>
    </submittedName>
</protein>
<reference evidence="2 3" key="1">
    <citation type="submission" date="2017-10" db="EMBL/GenBank/DDBJ databases">
        <title>Development of genomic resources for the powdery mildew, Erysiphe pulchra.</title>
        <authorList>
            <person name="Wadl P.A."/>
            <person name="Mack B.M."/>
            <person name="Moore G."/>
            <person name="Beltz S.B."/>
        </authorList>
    </citation>
    <scope>NUCLEOTIDE SEQUENCE [LARGE SCALE GENOMIC DNA]</scope>
    <source>
        <strain evidence="2">Cflorida</strain>
    </source>
</reference>
<dbReference type="STRING" id="225359.A0A2S4PZT0"/>
<feature type="region of interest" description="Disordered" evidence="1">
    <location>
        <begin position="554"/>
        <end position="574"/>
    </location>
</feature>
<feature type="compositionally biased region" description="Polar residues" evidence="1">
    <location>
        <begin position="554"/>
        <end position="564"/>
    </location>
</feature>
<feature type="region of interest" description="Disordered" evidence="1">
    <location>
        <begin position="349"/>
        <end position="405"/>
    </location>
</feature>
<feature type="compositionally biased region" description="Polar residues" evidence="1">
    <location>
        <begin position="229"/>
        <end position="254"/>
    </location>
</feature>
<proteinExistence type="predicted"/>
<feature type="compositionally biased region" description="Polar residues" evidence="1">
    <location>
        <begin position="597"/>
        <end position="610"/>
    </location>
</feature>
<feature type="region of interest" description="Disordered" evidence="1">
    <location>
        <begin position="229"/>
        <end position="255"/>
    </location>
</feature>
<evidence type="ECO:0000313" key="3">
    <source>
        <dbReference type="Proteomes" id="UP000237438"/>
    </source>
</evidence>
<keyword evidence="3" id="KW-1185">Reference proteome</keyword>
<name>A0A2S4PZT0_9PEZI</name>
<feature type="region of interest" description="Disordered" evidence="1">
    <location>
        <begin position="268"/>
        <end position="303"/>
    </location>
</feature>
<dbReference type="AlphaFoldDB" id="A0A2S4PZT0"/>
<feature type="compositionally biased region" description="Polar residues" evidence="1">
    <location>
        <begin position="630"/>
        <end position="648"/>
    </location>
</feature>
<evidence type="ECO:0000256" key="1">
    <source>
        <dbReference type="SAM" id="MobiDB-lite"/>
    </source>
</evidence>
<feature type="region of interest" description="Disordered" evidence="1">
    <location>
        <begin position="597"/>
        <end position="648"/>
    </location>
</feature>
<dbReference type="EMBL" id="PEDP01000109">
    <property type="protein sequence ID" value="POS87541.1"/>
    <property type="molecule type" value="Genomic_DNA"/>
</dbReference>